<feature type="transmembrane region" description="Helical" evidence="9">
    <location>
        <begin position="305"/>
        <end position="321"/>
    </location>
</feature>
<evidence type="ECO:0000256" key="3">
    <source>
        <dbReference type="ARBA" id="ARBA00022448"/>
    </source>
</evidence>
<keyword evidence="11" id="KW-1185">Reference proteome</keyword>
<gene>
    <name evidence="10" type="ORF">ACFSYH_12005</name>
</gene>
<comment type="similarity">
    <text evidence="2">Belongs to the autoinducer-2 exporter (AI-2E) (TC 2.A.86) family.</text>
</comment>
<organism evidence="10 11">
    <name type="scientific">Populibacterium corticicola</name>
    <dbReference type="NCBI Taxonomy" id="1812826"/>
    <lineage>
        <taxon>Bacteria</taxon>
        <taxon>Bacillati</taxon>
        <taxon>Actinomycetota</taxon>
        <taxon>Actinomycetes</taxon>
        <taxon>Micrococcales</taxon>
        <taxon>Jonesiaceae</taxon>
        <taxon>Populibacterium</taxon>
    </lineage>
</organism>
<evidence type="ECO:0000256" key="8">
    <source>
        <dbReference type="SAM" id="MobiDB-lite"/>
    </source>
</evidence>
<comment type="caution">
    <text evidence="10">The sequence shown here is derived from an EMBL/GenBank/DDBJ whole genome shotgun (WGS) entry which is preliminary data.</text>
</comment>
<feature type="transmembrane region" description="Helical" evidence="9">
    <location>
        <begin position="189"/>
        <end position="208"/>
    </location>
</feature>
<comment type="subcellular location">
    <subcellularLocation>
        <location evidence="1">Cell membrane</location>
        <topology evidence="1">Multi-pass membrane protein</topology>
    </subcellularLocation>
</comment>
<dbReference type="RefSeq" id="WP_377467232.1">
    <property type="nucleotide sequence ID" value="NZ_JBHUOP010000005.1"/>
</dbReference>
<feature type="transmembrane region" description="Helical" evidence="9">
    <location>
        <begin position="276"/>
        <end position="298"/>
    </location>
</feature>
<keyword evidence="5 9" id="KW-0812">Transmembrane</keyword>
<evidence type="ECO:0000313" key="11">
    <source>
        <dbReference type="Proteomes" id="UP001597391"/>
    </source>
</evidence>
<dbReference type="InterPro" id="IPR002549">
    <property type="entry name" value="AI-2E-like"/>
</dbReference>
<proteinExistence type="inferred from homology"/>
<feature type="compositionally biased region" description="Polar residues" evidence="8">
    <location>
        <begin position="449"/>
        <end position="458"/>
    </location>
</feature>
<sequence length="493" mass="52009">MSQTPGAENTNEPTVRVASPVLKEAVSAKTRDEKPYVSPVLVAAASWGWRILVVVAVAALTIWGVGALKTIVIPVAVALLLTVLLQPMHSFFVTKLKVPRALSAVTSIVVLIAALAGLLTAAGSQIAAGISQLSTQAMKGFNELLTWAQGAPLNLDLHSVESYWSELTRNFQQYVGTVLDGALSVTSTVTHIFAGTLIAFFCTIFFLMDGRQIWTWLVGLLPRHVRERTHQAGRRGLVTLSSYVRTQILVAFIDAVGIGLGAAVLGLPLVVPMAALVFLGSFIPFVGAILTGAVAVLVALVAKGWIYALIMLGIVLFVQQIEGHILQPLLMGRAVSVHPVAVLLSVTAGTVLAGIVGALFAVPLVATLNTIILYYRGHDKFPELGFDDHIAIKPSGSPAYMVVSAAKYVSDGRWDEVPQSEDKGTEILDRIMARFQSKPDGPATHASPYGTNGLTNPYETGASGAVDASATSSNSSSTSSTDPADPNGEPRGQ</sequence>
<dbReference type="Proteomes" id="UP001597391">
    <property type="component" value="Unassembled WGS sequence"/>
</dbReference>
<protein>
    <submittedName>
        <fullName evidence="10">AI-2E family transporter</fullName>
    </submittedName>
</protein>
<feature type="transmembrane region" description="Helical" evidence="9">
    <location>
        <begin position="341"/>
        <end position="374"/>
    </location>
</feature>
<feature type="transmembrane region" description="Helical" evidence="9">
    <location>
        <begin position="71"/>
        <end position="92"/>
    </location>
</feature>
<reference evidence="11" key="1">
    <citation type="journal article" date="2019" name="Int. J. Syst. Evol. Microbiol.">
        <title>The Global Catalogue of Microorganisms (GCM) 10K type strain sequencing project: providing services to taxonomists for standard genome sequencing and annotation.</title>
        <authorList>
            <consortium name="The Broad Institute Genomics Platform"/>
            <consortium name="The Broad Institute Genome Sequencing Center for Infectious Disease"/>
            <person name="Wu L."/>
            <person name="Ma J."/>
        </authorList>
    </citation>
    <scope>NUCLEOTIDE SEQUENCE [LARGE SCALE GENOMIC DNA]</scope>
    <source>
        <strain evidence="11">KCTC 33576</strain>
    </source>
</reference>
<dbReference type="EMBL" id="JBHUOP010000005">
    <property type="protein sequence ID" value="MFD2841286.1"/>
    <property type="molecule type" value="Genomic_DNA"/>
</dbReference>
<name>A0ABW5XJ48_9MICO</name>
<dbReference type="PANTHER" id="PTHR21716">
    <property type="entry name" value="TRANSMEMBRANE PROTEIN"/>
    <property type="match status" value="1"/>
</dbReference>
<feature type="compositionally biased region" description="Low complexity" evidence="8">
    <location>
        <begin position="467"/>
        <end position="487"/>
    </location>
</feature>
<evidence type="ECO:0000256" key="4">
    <source>
        <dbReference type="ARBA" id="ARBA00022475"/>
    </source>
</evidence>
<keyword evidence="4" id="KW-1003">Cell membrane</keyword>
<evidence type="ECO:0000256" key="1">
    <source>
        <dbReference type="ARBA" id="ARBA00004651"/>
    </source>
</evidence>
<feature type="transmembrane region" description="Helical" evidence="9">
    <location>
        <begin position="248"/>
        <end position="270"/>
    </location>
</feature>
<keyword evidence="3" id="KW-0813">Transport</keyword>
<accession>A0ABW5XJ48</accession>
<keyword evidence="7 9" id="KW-0472">Membrane</keyword>
<dbReference type="Pfam" id="PF01594">
    <property type="entry name" value="AI-2E_transport"/>
    <property type="match status" value="1"/>
</dbReference>
<evidence type="ECO:0000256" key="2">
    <source>
        <dbReference type="ARBA" id="ARBA00009773"/>
    </source>
</evidence>
<feature type="transmembrane region" description="Helical" evidence="9">
    <location>
        <begin position="40"/>
        <end position="65"/>
    </location>
</feature>
<feature type="transmembrane region" description="Helical" evidence="9">
    <location>
        <begin position="104"/>
        <end position="128"/>
    </location>
</feature>
<evidence type="ECO:0000256" key="5">
    <source>
        <dbReference type="ARBA" id="ARBA00022692"/>
    </source>
</evidence>
<keyword evidence="6 9" id="KW-1133">Transmembrane helix</keyword>
<evidence type="ECO:0000313" key="10">
    <source>
        <dbReference type="EMBL" id="MFD2841286.1"/>
    </source>
</evidence>
<feature type="region of interest" description="Disordered" evidence="8">
    <location>
        <begin position="437"/>
        <end position="493"/>
    </location>
</feature>
<evidence type="ECO:0000256" key="6">
    <source>
        <dbReference type="ARBA" id="ARBA00022989"/>
    </source>
</evidence>
<dbReference type="PANTHER" id="PTHR21716:SF53">
    <property type="entry name" value="PERMEASE PERM-RELATED"/>
    <property type="match status" value="1"/>
</dbReference>
<evidence type="ECO:0000256" key="9">
    <source>
        <dbReference type="SAM" id="Phobius"/>
    </source>
</evidence>
<evidence type="ECO:0000256" key="7">
    <source>
        <dbReference type="ARBA" id="ARBA00023136"/>
    </source>
</evidence>